<dbReference type="PANTHER" id="PTHR47027">
    <property type="entry name" value="REVERSE TRANSCRIPTASE DOMAIN-CONTAINING PROTEIN"/>
    <property type="match status" value="1"/>
</dbReference>
<dbReference type="AlphaFoldDB" id="A0A0R3PHM9"/>
<proteinExistence type="predicted"/>
<gene>
    <name evidence="1" type="ORF">ACOC_LOCUS3857</name>
</gene>
<dbReference type="OMA" id="KYATESW"/>
<dbReference type="STRING" id="334426.A0A0R3PHM9"/>
<keyword evidence="2" id="KW-1185">Reference proteome</keyword>
<reference evidence="3" key="1">
    <citation type="submission" date="2017-02" db="UniProtKB">
        <authorList>
            <consortium name="WormBaseParasite"/>
        </authorList>
    </citation>
    <scope>IDENTIFICATION</scope>
</reference>
<dbReference type="PANTHER" id="PTHR47027:SF20">
    <property type="entry name" value="REVERSE TRANSCRIPTASE-LIKE PROTEIN WITH RNA-DIRECTED DNA POLYMERASE DOMAIN"/>
    <property type="match status" value="1"/>
</dbReference>
<reference evidence="1 2" key="2">
    <citation type="submission" date="2018-11" db="EMBL/GenBank/DDBJ databases">
        <authorList>
            <consortium name="Pathogen Informatics"/>
        </authorList>
    </citation>
    <scope>NUCLEOTIDE SEQUENCE [LARGE SCALE GENOMIC DNA]</scope>
    <source>
        <strain evidence="1 2">Costa Rica</strain>
    </source>
</reference>
<protein>
    <submittedName>
        <fullName evidence="3">TFR_dimer domain-containing protein</fullName>
    </submittedName>
</protein>
<evidence type="ECO:0000313" key="1">
    <source>
        <dbReference type="EMBL" id="VDM55442.1"/>
    </source>
</evidence>
<evidence type="ECO:0000313" key="2">
    <source>
        <dbReference type="Proteomes" id="UP000267027"/>
    </source>
</evidence>
<dbReference type="Proteomes" id="UP000267027">
    <property type="component" value="Unassembled WGS sequence"/>
</dbReference>
<name>A0A0R3PHM9_ANGCS</name>
<sequence>MLIRNGLVSYPTFTLNGTNISERSSYVYLGRDINMINDLAQEVSRRIRAALEAFKSIEDAVKKTKHTRLCAHPFDSTVLPALTYGSEAWSQRKQDERSLSVIELAVERTTLGVSRSTQIKDGIRSSDLRQRPKTKDTVQCAKQSKIRWTGHVIRMNDNRWTIAVSN</sequence>
<organism evidence="3">
    <name type="scientific">Angiostrongylus costaricensis</name>
    <name type="common">Nematode worm</name>
    <dbReference type="NCBI Taxonomy" id="334426"/>
    <lineage>
        <taxon>Eukaryota</taxon>
        <taxon>Metazoa</taxon>
        <taxon>Ecdysozoa</taxon>
        <taxon>Nematoda</taxon>
        <taxon>Chromadorea</taxon>
        <taxon>Rhabditida</taxon>
        <taxon>Rhabditina</taxon>
        <taxon>Rhabditomorpha</taxon>
        <taxon>Strongyloidea</taxon>
        <taxon>Metastrongylidae</taxon>
        <taxon>Angiostrongylus</taxon>
    </lineage>
</organism>
<evidence type="ECO:0000313" key="3">
    <source>
        <dbReference type="WBParaSite" id="ACOC_0000385601-mRNA-1"/>
    </source>
</evidence>
<dbReference type="OrthoDB" id="407509at2759"/>
<accession>A0A0R3PHM9</accession>
<dbReference type="WBParaSite" id="ACOC_0000385601-mRNA-1">
    <property type="protein sequence ID" value="ACOC_0000385601-mRNA-1"/>
    <property type="gene ID" value="ACOC_0000385601"/>
</dbReference>
<dbReference type="EMBL" id="UYYA01001500">
    <property type="protein sequence ID" value="VDM55442.1"/>
    <property type="molecule type" value="Genomic_DNA"/>
</dbReference>